<accession>A0A1I2BWK0</accession>
<dbReference type="OrthoDB" id="9775356at2"/>
<dbReference type="EMBL" id="FONL01000010">
    <property type="protein sequence ID" value="SFE60298.1"/>
    <property type="molecule type" value="Genomic_DNA"/>
</dbReference>
<dbReference type="RefSeq" id="WP_093913695.1">
    <property type="nucleotide sequence ID" value="NZ_FONL01000010.1"/>
</dbReference>
<dbReference type="Proteomes" id="UP000198896">
    <property type="component" value="Unassembled WGS sequence"/>
</dbReference>
<proteinExistence type="predicted"/>
<gene>
    <name evidence="1" type="ORF">SAMN05216245_11031</name>
</gene>
<organism evidence="1 2">
    <name type="scientific">Succiniclasticum ruminis DSM 9236</name>
    <dbReference type="NCBI Taxonomy" id="1123323"/>
    <lineage>
        <taxon>Bacteria</taxon>
        <taxon>Bacillati</taxon>
        <taxon>Bacillota</taxon>
        <taxon>Negativicutes</taxon>
        <taxon>Acidaminococcales</taxon>
        <taxon>Acidaminococcaceae</taxon>
        <taxon>Succiniclasticum</taxon>
    </lineage>
</organism>
<evidence type="ECO:0008006" key="3">
    <source>
        <dbReference type="Google" id="ProtNLM"/>
    </source>
</evidence>
<protein>
    <recommendedName>
        <fullName evidence="3">Virulence protein</fullName>
    </recommendedName>
</protein>
<keyword evidence="2" id="KW-1185">Reference proteome</keyword>
<dbReference type="AlphaFoldDB" id="A0A1I2BWK0"/>
<evidence type="ECO:0000313" key="2">
    <source>
        <dbReference type="Proteomes" id="UP000198896"/>
    </source>
</evidence>
<sequence>MNAKTNAQGKDRKNLVKAIAGVTGQAAKYNGAPAFTYTVGNYAVERDGSITTEDEAGMKTLAAALWEQGFEIEMPEPAEEKESEAEEEMTTDSWTLTMPREDFTETQVDNLEKIIASKAGLIRKALDCEDPIVVLTEDRVVFPWFKRMLGSGESLAVMHFITALCRMAKNAKRITAKEKEVPNEKYAFRCFLLRLGFIGAEYKETRKRLLERLEGSSAFRTPEEEKAETAEQEA</sequence>
<dbReference type="STRING" id="1123323.SAMN05216245_11031"/>
<reference evidence="1 2" key="1">
    <citation type="submission" date="2016-10" db="EMBL/GenBank/DDBJ databases">
        <authorList>
            <person name="de Groot N.N."/>
        </authorList>
    </citation>
    <scope>NUCLEOTIDE SEQUENCE [LARGE SCALE GENOMIC DNA]</scope>
    <source>
        <strain evidence="1 2">DSM 9236</strain>
    </source>
</reference>
<evidence type="ECO:0000313" key="1">
    <source>
        <dbReference type="EMBL" id="SFE60298.1"/>
    </source>
</evidence>
<name>A0A1I2BWK0_9FIRM</name>